<sequence>MSHVTSVKELIGPEDFQNKIVQIGNLKLNTNKTSISQGNNKVGNVITFQDITEIQKIEQKYRLENETKGFTAKNYFHNIVGSSLIIQRTIEQAKKFALSDSTVLILGQTGTGKELFAQSIHNHSKRKSFPFLAINCAALPEALLESELFGYEDGAFTGASKKGKKGLFEIAHNGTIFLDEINSISPYFQARLLRVLQEKEVVRIGGNRVIPVNIRVIAASNEDLFNLVKANKFRPDLYYRINVLQLGLPSLRDRSEDIFPLTQQFLLHQNSELYHKLGPFLEHLCQELQKYQFPGNVRELYNILERFSVLCGLSDNFNLDTANQILADCMQQTSPINRNTKVEFNLQDDYKDTMVEAERAVP</sequence>
<keyword evidence="4" id="KW-0238">DNA-binding</keyword>
<dbReference type="InterPro" id="IPR025943">
    <property type="entry name" value="Sigma_54_int_dom_ATP-bd_2"/>
</dbReference>
<evidence type="ECO:0000256" key="3">
    <source>
        <dbReference type="ARBA" id="ARBA00023015"/>
    </source>
</evidence>
<dbReference type="InterPro" id="IPR025944">
    <property type="entry name" value="Sigma_54_int_dom_CS"/>
</dbReference>
<dbReference type="KEGG" id="aaco:K1I37_18405"/>
<proteinExistence type="predicted"/>
<dbReference type="FunFam" id="3.40.50.300:FF:000006">
    <property type="entry name" value="DNA-binding transcriptional regulator NtrC"/>
    <property type="match status" value="1"/>
</dbReference>
<reference evidence="8" key="1">
    <citation type="journal article" date="2022" name="G3 (Bethesda)">
        <title>Unveiling the complete genome sequence of Alicyclobacillus acidoterrestris DSM 3922T, a taint-producing strain.</title>
        <authorList>
            <person name="Leonardo I.C."/>
            <person name="Barreto Crespo M.T."/>
            <person name="Gaspar F.B."/>
        </authorList>
    </citation>
    <scope>NUCLEOTIDE SEQUENCE [LARGE SCALE GENOMIC DNA]</scope>
    <source>
        <strain evidence="8">DSM 3922</strain>
    </source>
</reference>
<evidence type="ECO:0000256" key="2">
    <source>
        <dbReference type="ARBA" id="ARBA00022840"/>
    </source>
</evidence>
<dbReference type="SUPFAM" id="SSF52540">
    <property type="entry name" value="P-loop containing nucleoside triphosphate hydrolases"/>
    <property type="match status" value="1"/>
</dbReference>
<dbReference type="InterPro" id="IPR027417">
    <property type="entry name" value="P-loop_NTPase"/>
</dbReference>
<evidence type="ECO:0000256" key="4">
    <source>
        <dbReference type="ARBA" id="ARBA00023125"/>
    </source>
</evidence>
<dbReference type="Gene3D" id="3.40.50.300">
    <property type="entry name" value="P-loop containing nucleotide triphosphate hydrolases"/>
    <property type="match status" value="1"/>
</dbReference>
<dbReference type="AlphaFoldDB" id="A0A9E7CQV1"/>
<dbReference type="Pfam" id="PF25601">
    <property type="entry name" value="AAA_lid_14"/>
    <property type="match status" value="1"/>
</dbReference>
<evidence type="ECO:0000313" key="8">
    <source>
        <dbReference type="Proteomes" id="UP000829401"/>
    </source>
</evidence>
<dbReference type="InterPro" id="IPR003593">
    <property type="entry name" value="AAA+_ATPase"/>
</dbReference>
<protein>
    <submittedName>
        <fullName evidence="7">Sigma 54-interacting transcriptional regulator</fullName>
    </submittedName>
</protein>
<evidence type="ECO:0000256" key="5">
    <source>
        <dbReference type="ARBA" id="ARBA00023163"/>
    </source>
</evidence>
<keyword evidence="8" id="KW-1185">Reference proteome</keyword>
<dbReference type="PROSITE" id="PS50045">
    <property type="entry name" value="SIGMA54_INTERACT_4"/>
    <property type="match status" value="1"/>
</dbReference>
<dbReference type="Pfam" id="PF00158">
    <property type="entry name" value="Sigma54_activat"/>
    <property type="match status" value="1"/>
</dbReference>
<dbReference type="PROSITE" id="PS00675">
    <property type="entry name" value="SIGMA54_INTERACT_1"/>
    <property type="match status" value="1"/>
</dbReference>
<dbReference type="GO" id="GO:0003677">
    <property type="term" value="F:DNA binding"/>
    <property type="evidence" value="ECO:0007669"/>
    <property type="project" value="UniProtKB-KW"/>
</dbReference>
<dbReference type="PANTHER" id="PTHR32071">
    <property type="entry name" value="TRANSCRIPTIONAL REGULATORY PROTEIN"/>
    <property type="match status" value="1"/>
</dbReference>
<dbReference type="Proteomes" id="UP000829401">
    <property type="component" value="Chromosome"/>
</dbReference>
<evidence type="ECO:0000259" key="6">
    <source>
        <dbReference type="PROSITE" id="PS50045"/>
    </source>
</evidence>
<name>A0A9E7CQV1_ALIAG</name>
<dbReference type="CDD" id="cd00009">
    <property type="entry name" value="AAA"/>
    <property type="match status" value="1"/>
</dbReference>
<accession>A0A9E7CQV1</accession>
<organism evidence="7 8">
    <name type="scientific">Alicyclobacillus acidoterrestris (strain ATCC 49025 / DSM 3922 / CIP 106132 / NCIMB 13137 / GD3B)</name>
    <dbReference type="NCBI Taxonomy" id="1356854"/>
    <lineage>
        <taxon>Bacteria</taxon>
        <taxon>Bacillati</taxon>
        <taxon>Bacillota</taxon>
        <taxon>Bacilli</taxon>
        <taxon>Bacillales</taxon>
        <taxon>Alicyclobacillaceae</taxon>
        <taxon>Alicyclobacillus</taxon>
    </lineage>
</organism>
<feature type="domain" description="Sigma-54 factor interaction" evidence="6">
    <location>
        <begin position="79"/>
        <end position="309"/>
    </location>
</feature>
<dbReference type="GO" id="GO:0006355">
    <property type="term" value="P:regulation of DNA-templated transcription"/>
    <property type="evidence" value="ECO:0007669"/>
    <property type="project" value="InterPro"/>
</dbReference>
<evidence type="ECO:0000313" key="7">
    <source>
        <dbReference type="EMBL" id="UNO48609.1"/>
    </source>
</evidence>
<keyword evidence="2" id="KW-0067">ATP-binding</keyword>
<dbReference type="PROSITE" id="PS00676">
    <property type="entry name" value="SIGMA54_INTERACT_2"/>
    <property type="match status" value="1"/>
</dbReference>
<dbReference type="InterPro" id="IPR002078">
    <property type="entry name" value="Sigma_54_int"/>
</dbReference>
<gene>
    <name evidence="7" type="ORF">K1I37_18405</name>
</gene>
<keyword evidence="5" id="KW-0804">Transcription</keyword>
<dbReference type="GO" id="GO:0005524">
    <property type="term" value="F:ATP binding"/>
    <property type="evidence" value="ECO:0007669"/>
    <property type="project" value="UniProtKB-KW"/>
</dbReference>
<dbReference type="Gene3D" id="1.10.8.60">
    <property type="match status" value="1"/>
</dbReference>
<keyword evidence="3" id="KW-0805">Transcription regulation</keyword>
<dbReference type="PROSITE" id="PS00688">
    <property type="entry name" value="SIGMA54_INTERACT_3"/>
    <property type="match status" value="1"/>
</dbReference>
<dbReference type="InterPro" id="IPR025662">
    <property type="entry name" value="Sigma_54_int_dom_ATP-bd_1"/>
</dbReference>
<dbReference type="InterPro" id="IPR058031">
    <property type="entry name" value="AAA_lid_NorR"/>
</dbReference>
<evidence type="ECO:0000256" key="1">
    <source>
        <dbReference type="ARBA" id="ARBA00022741"/>
    </source>
</evidence>
<keyword evidence="1" id="KW-0547">Nucleotide-binding</keyword>
<dbReference type="EMBL" id="CP080467">
    <property type="protein sequence ID" value="UNO48609.1"/>
    <property type="molecule type" value="Genomic_DNA"/>
</dbReference>
<dbReference type="SMART" id="SM00382">
    <property type="entry name" value="AAA"/>
    <property type="match status" value="1"/>
</dbReference>